<keyword evidence="1" id="KW-0862">Zinc</keyword>
<dbReference type="GO" id="GO:0008270">
    <property type="term" value="F:zinc ion binding"/>
    <property type="evidence" value="ECO:0007669"/>
    <property type="project" value="UniProtKB-KW"/>
</dbReference>
<feature type="compositionally biased region" description="Low complexity" evidence="2">
    <location>
        <begin position="173"/>
        <end position="187"/>
    </location>
</feature>
<reference evidence="4 5" key="1">
    <citation type="journal article" date="2012" name="Science">
        <title>The Paleozoic origin of enzymatic lignin decomposition reconstructed from 31 fungal genomes.</title>
        <authorList>
            <person name="Floudas D."/>
            <person name="Binder M."/>
            <person name="Riley R."/>
            <person name="Barry K."/>
            <person name="Blanchette R.A."/>
            <person name="Henrissat B."/>
            <person name="Martinez A.T."/>
            <person name="Otillar R."/>
            <person name="Spatafora J.W."/>
            <person name="Yadav J.S."/>
            <person name="Aerts A."/>
            <person name="Benoit I."/>
            <person name="Boyd A."/>
            <person name="Carlson A."/>
            <person name="Copeland A."/>
            <person name="Coutinho P.M."/>
            <person name="de Vries R.P."/>
            <person name="Ferreira P."/>
            <person name="Findley K."/>
            <person name="Foster B."/>
            <person name="Gaskell J."/>
            <person name="Glotzer D."/>
            <person name="Gorecki P."/>
            <person name="Heitman J."/>
            <person name="Hesse C."/>
            <person name="Hori C."/>
            <person name="Igarashi K."/>
            <person name="Jurgens J.A."/>
            <person name="Kallen N."/>
            <person name="Kersten P."/>
            <person name="Kohler A."/>
            <person name="Kuees U."/>
            <person name="Kumar T.K.A."/>
            <person name="Kuo A."/>
            <person name="LaButti K."/>
            <person name="Larrondo L.F."/>
            <person name="Lindquist E."/>
            <person name="Ling A."/>
            <person name="Lombard V."/>
            <person name="Lucas S."/>
            <person name="Lundell T."/>
            <person name="Martin R."/>
            <person name="McLaughlin D.J."/>
            <person name="Morgenstern I."/>
            <person name="Morin E."/>
            <person name="Murat C."/>
            <person name="Nagy L.G."/>
            <person name="Nolan M."/>
            <person name="Ohm R.A."/>
            <person name="Patyshakuliyeva A."/>
            <person name="Rokas A."/>
            <person name="Ruiz-Duenas F.J."/>
            <person name="Sabat G."/>
            <person name="Salamov A."/>
            <person name="Samejima M."/>
            <person name="Schmutz J."/>
            <person name="Slot J.C."/>
            <person name="St John F."/>
            <person name="Stenlid J."/>
            <person name="Sun H."/>
            <person name="Sun S."/>
            <person name="Syed K."/>
            <person name="Tsang A."/>
            <person name="Wiebenga A."/>
            <person name="Young D."/>
            <person name="Pisabarro A."/>
            <person name="Eastwood D.C."/>
            <person name="Martin F."/>
            <person name="Cullen D."/>
            <person name="Grigoriev I.V."/>
            <person name="Hibbett D.S."/>
        </authorList>
    </citation>
    <scope>NUCLEOTIDE SEQUENCE</scope>
    <source>
        <strain evidence="5">FP-58527</strain>
    </source>
</reference>
<keyword evidence="1" id="KW-0479">Metal-binding</keyword>
<protein>
    <recommendedName>
        <fullName evidence="3">C2H2-type domain-containing protein</fullName>
    </recommendedName>
</protein>
<keyword evidence="5" id="KW-1185">Reference proteome</keyword>
<name>S8DVR1_FOMSC</name>
<dbReference type="InterPro" id="IPR013087">
    <property type="entry name" value="Znf_C2H2_type"/>
</dbReference>
<dbReference type="InterPro" id="IPR036236">
    <property type="entry name" value="Znf_C2H2_sf"/>
</dbReference>
<gene>
    <name evidence="4" type="ORF">FOMPIDRAFT_1054347</name>
</gene>
<evidence type="ECO:0000256" key="2">
    <source>
        <dbReference type="SAM" id="MobiDB-lite"/>
    </source>
</evidence>
<dbReference type="InParanoid" id="S8DVR1"/>
<feature type="domain" description="C2H2-type" evidence="3">
    <location>
        <begin position="321"/>
        <end position="353"/>
    </location>
</feature>
<feature type="compositionally biased region" description="Acidic residues" evidence="2">
    <location>
        <begin position="101"/>
        <end position="118"/>
    </location>
</feature>
<dbReference type="EMBL" id="KE504211">
    <property type="protein sequence ID" value="EPS95273.1"/>
    <property type="molecule type" value="Genomic_DNA"/>
</dbReference>
<organism evidence="4 5">
    <name type="scientific">Fomitopsis schrenkii</name>
    <name type="common">Brown rot fungus</name>
    <dbReference type="NCBI Taxonomy" id="2126942"/>
    <lineage>
        <taxon>Eukaryota</taxon>
        <taxon>Fungi</taxon>
        <taxon>Dikarya</taxon>
        <taxon>Basidiomycota</taxon>
        <taxon>Agaricomycotina</taxon>
        <taxon>Agaricomycetes</taxon>
        <taxon>Polyporales</taxon>
        <taxon>Fomitopsis</taxon>
    </lineage>
</organism>
<dbReference type="PROSITE" id="PS50157">
    <property type="entry name" value="ZINC_FINGER_C2H2_2"/>
    <property type="match status" value="1"/>
</dbReference>
<keyword evidence="1" id="KW-0863">Zinc-finger</keyword>
<dbReference type="Pfam" id="PF00096">
    <property type="entry name" value="zf-C2H2"/>
    <property type="match status" value="1"/>
</dbReference>
<dbReference type="HOGENOM" id="CLU_655582_0_0_1"/>
<evidence type="ECO:0000313" key="4">
    <source>
        <dbReference type="EMBL" id="EPS95273.1"/>
    </source>
</evidence>
<feature type="region of interest" description="Disordered" evidence="2">
    <location>
        <begin position="83"/>
        <end position="236"/>
    </location>
</feature>
<dbReference type="Proteomes" id="UP000015241">
    <property type="component" value="Unassembled WGS sequence"/>
</dbReference>
<evidence type="ECO:0000313" key="5">
    <source>
        <dbReference type="Proteomes" id="UP000015241"/>
    </source>
</evidence>
<accession>S8DVR1</accession>
<evidence type="ECO:0000259" key="3">
    <source>
        <dbReference type="PROSITE" id="PS50157"/>
    </source>
</evidence>
<sequence length="419" mass="45366">MSASRASHEHLLKIISMLKSHYDEAFPDRDEPGLEFITGGAPSRNPRFCYCRWLESSSSLLFEGVTRSDIEEAFSLWLGVSNEESESSSNASSPSQVATLEAEDYDSSDSESENEEEESTSHQLHEAAAAHGDADHDPSTSSEASPRKFVYVETDSSSSDTDDNDLSDDDWRPSLLPSPRSKSSLGSPSPPAAALDDDYSHLMSLLDDCESKPRDEQDDEASASVDVCGSPPPETLFDVEGTPSELAADGIGAGFADASAQDCSSSSSLSSVEANQASISSASVRGQKRRRADEDEDFAGAGPRTKRKSAREAKGKGRGSFRCTLDDCTEVFTTNSDLKRHIESSEAHATRAFECPGCQSAFVRAEAFCRHFQSEKHADCRVVLCVKAKMPTWTATMARDMLQTCMVPHTPKAGPSREQ</sequence>
<dbReference type="Gene3D" id="3.30.160.60">
    <property type="entry name" value="Classic Zinc Finger"/>
    <property type="match status" value="1"/>
</dbReference>
<dbReference type="SMART" id="SM00355">
    <property type="entry name" value="ZnF_C2H2"/>
    <property type="match status" value="2"/>
</dbReference>
<dbReference type="SUPFAM" id="SSF57667">
    <property type="entry name" value="beta-beta-alpha zinc fingers"/>
    <property type="match status" value="1"/>
</dbReference>
<dbReference type="PROSITE" id="PS00028">
    <property type="entry name" value="ZINC_FINGER_C2H2_1"/>
    <property type="match status" value="1"/>
</dbReference>
<feature type="region of interest" description="Disordered" evidence="2">
    <location>
        <begin position="274"/>
        <end position="314"/>
    </location>
</feature>
<dbReference type="OrthoDB" id="3176823at2759"/>
<evidence type="ECO:0000256" key="1">
    <source>
        <dbReference type="PROSITE-ProRule" id="PRU00042"/>
    </source>
</evidence>
<proteinExistence type="predicted"/>
<dbReference type="AlphaFoldDB" id="S8DVR1"/>